<keyword evidence="1" id="KW-1133">Transmembrane helix</keyword>
<name>A0A4R0RYE5_9APHY</name>
<feature type="transmembrane region" description="Helical" evidence="1">
    <location>
        <begin position="64"/>
        <end position="86"/>
    </location>
</feature>
<sequence length="229" mass="23967">MSTVAPYRLARLASLFLSFSFGVIGFGVGVNALVKSNTAKDQLRQNANGATVNIDTADVFKSGVVVTVASGLLALASLFALPSALLSSGRGRYSSSRLLTVQSALLGFLTVFLFAALTPFTDFVANRQAKISAFLGAVPVPDSIIQQVEAGLGATPVYKNIDYLKNTAILPWFAFLFGLTSTILTFVAARRTAAAATTSGFGRNIGGTNAPSYAADDEKKANVETVQQV</sequence>
<protein>
    <submittedName>
        <fullName evidence="2">Uncharacterized protein</fullName>
    </submittedName>
</protein>
<dbReference type="STRING" id="92696.A0A4R0RYE5"/>
<dbReference type="Proteomes" id="UP000292702">
    <property type="component" value="Unassembled WGS sequence"/>
</dbReference>
<dbReference type="EMBL" id="RWJN01000075">
    <property type="protein sequence ID" value="TCD68134.1"/>
    <property type="molecule type" value="Genomic_DNA"/>
</dbReference>
<feature type="transmembrane region" description="Helical" evidence="1">
    <location>
        <begin position="169"/>
        <end position="189"/>
    </location>
</feature>
<reference evidence="2 3" key="1">
    <citation type="submission" date="2018-11" db="EMBL/GenBank/DDBJ databases">
        <title>Genome assembly of Steccherinum ochraceum LE-BIN_3174, the white-rot fungus of the Steccherinaceae family (The Residual Polyporoid clade, Polyporales, Basidiomycota).</title>
        <authorList>
            <person name="Fedorova T.V."/>
            <person name="Glazunova O.A."/>
            <person name="Landesman E.O."/>
            <person name="Moiseenko K.V."/>
            <person name="Psurtseva N.V."/>
            <person name="Savinova O.S."/>
            <person name="Shakhova N.V."/>
            <person name="Tyazhelova T.V."/>
            <person name="Vasina D.V."/>
        </authorList>
    </citation>
    <scope>NUCLEOTIDE SEQUENCE [LARGE SCALE GENOMIC DNA]</scope>
    <source>
        <strain evidence="2 3">LE-BIN_3174</strain>
    </source>
</reference>
<dbReference type="OrthoDB" id="2560085at2759"/>
<evidence type="ECO:0000313" key="3">
    <source>
        <dbReference type="Proteomes" id="UP000292702"/>
    </source>
</evidence>
<gene>
    <name evidence="2" type="ORF">EIP91_011499</name>
</gene>
<proteinExistence type="predicted"/>
<comment type="caution">
    <text evidence="2">The sequence shown here is derived from an EMBL/GenBank/DDBJ whole genome shotgun (WGS) entry which is preliminary data.</text>
</comment>
<accession>A0A4R0RYE5</accession>
<keyword evidence="1" id="KW-0812">Transmembrane</keyword>
<evidence type="ECO:0000256" key="1">
    <source>
        <dbReference type="SAM" id="Phobius"/>
    </source>
</evidence>
<dbReference type="AlphaFoldDB" id="A0A4R0RYE5"/>
<feature type="transmembrane region" description="Helical" evidence="1">
    <location>
        <begin position="12"/>
        <end position="34"/>
    </location>
</feature>
<feature type="transmembrane region" description="Helical" evidence="1">
    <location>
        <begin position="98"/>
        <end position="117"/>
    </location>
</feature>
<evidence type="ECO:0000313" key="2">
    <source>
        <dbReference type="EMBL" id="TCD68134.1"/>
    </source>
</evidence>
<organism evidence="2 3">
    <name type="scientific">Steccherinum ochraceum</name>
    <dbReference type="NCBI Taxonomy" id="92696"/>
    <lineage>
        <taxon>Eukaryota</taxon>
        <taxon>Fungi</taxon>
        <taxon>Dikarya</taxon>
        <taxon>Basidiomycota</taxon>
        <taxon>Agaricomycotina</taxon>
        <taxon>Agaricomycetes</taxon>
        <taxon>Polyporales</taxon>
        <taxon>Steccherinaceae</taxon>
        <taxon>Steccherinum</taxon>
    </lineage>
</organism>
<keyword evidence="1" id="KW-0472">Membrane</keyword>
<keyword evidence="3" id="KW-1185">Reference proteome</keyword>